<gene>
    <name evidence="1" type="ORF">FJTKL_11514</name>
</gene>
<comment type="caution">
    <text evidence="1">The sequence shown here is derived from an EMBL/GenBank/DDBJ whole genome shotgun (WGS) entry which is preliminary data.</text>
</comment>
<evidence type="ECO:0000313" key="1">
    <source>
        <dbReference type="EMBL" id="KAL2281623.1"/>
    </source>
</evidence>
<dbReference type="Proteomes" id="UP001600888">
    <property type="component" value="Unassembled WGS sequence"/>
</dbReference>
<organism evidence="1 2">
    <name type="scientific">Diaporthe vaccinii</name>
    <dbReference type="NCBI Taxonomy" id="105482"/>
    <lineage>
        <taxon>Eukaryota</taxon>
        <taxon>Fungi</taxon>
        <taxon>Dikarya</taxon>
        <taxon>Ascomycota</taxon>
        <taxon>Pezizomycotina</taxon>
        <taxon>Sordariomycetes</taxon>
        <taxon>Sordariomycetidae</taxon>
        <taxon>Diaporthales</taxon>
        <taxon>Diaporthaceae</taxon>
        <taxon>Diaporthe</taxon>
        <taxon>Diaporthe eres species complex</taxon>
    </lineage>
</organism>
<sequence length="113" mass="12251">MDPIMLTAPPSLLVLLHSDATFESQHALLSPSLSGFIKRCCTLQGDFHPSLQRWWLTVSSSLDGRQPVILQLFNPGLFRTSCLYIPTAALGDSSHRAFPPPRNASGFAAVSAT</sequence>
<accession>A0ABR4EGU7</accession>
<dbReference type="EMBL" id="JBAWTH010000056">
    <property type="protein sequence ID" value="KAL2281623.1"/>
    <property type="molecule type" value="Genomic_DNA"/>
</dbReference>
<evidence type="ECO:0000313" key="2">
    <source>
        <dbReference type="Proteomes" id="UP001600888"/>
    </source>
</evidence>
<proteinExistence type="predicted"/>
<reference evidence="1 2" key="1">
    <citation type="submission" date="2024-03" db="EMBL/GenBank/DDBJ databases">
        <title>A high-quality draft genome sequence of Diaporthe vaccinii, a causative agent of upright dieback and viscid rot disease in cranberry plants.</title>
        <authorList>
            <person name="Sarrasin M."/>
            <person name="Lang B.F."/>
            <person name="Burger G."/>
        </authorList>
    </citation>
    <scope>NUCLEOTIDE SEQUENCE [LARGE SCALE GENOMIC DNA]</scope>
    <source>
        <strain evidence="1 2">IS7</strain>
    </source>
</reference>
<protein>
    <submittedName>
        <fullName evidence="1">Uncharacterized protein</fullName>
    </submittedName>
</protein>
<keyword evidence="2" id="KW-1185">Reference proteome</keyword>
<name>A0ABR4EGU7_9PEZI</name>